<proteinExistence type="predicted"/>
<dbReference type="OrthoDB" id="7689499at2"/>
<dbReference type="Proteomes" id="UP000049222">
    <property type="component" value="Unassembled WGS sequence"/>
</dbReference>
<evidence type="ECO:0000313" key="2">
    <source>
        <dbReference type="Proteomes" id="UP000049222"/>
    </source>
</evidence>
<dbReference type="RefSeq" id="WP_055086665.1">
    <property type="nucleotide sequence ID" value="NZ_CXSU01000012.1"/>
</dbReference>
<evidence type="ECO:0000313" key="1">
    <source>
        <dbReference type="EMBL" id="CTQ50897.1"/>
    </source>
</evidence>
<dbReference type="AlphaFoldDB" id="A0A0M6YNS6"/>
<dbReference type="EMBL" id="CXSU01000012">
    <property type="protein sequence ID" value="CTQ50897.1"/>
    <property type="molecule type" value="Genomic_DNA"/>
</dbReference>
<dbReference type="InterPro" id="IPR007060">
    <property type="entry name" value="FtsL/DivIC"/>
</dbReference>
<reference evidence="1 2" key="1">
    <citation type="submission" date="2015-07" db="EMBL/GenBank/DDBJ databases">
        <authorList>
            <person name="Noorani M."/>
        </authorList>
    </citation>
    <scope>NUCLEOTIDE SEQUENCE [LARGE SCALE GENOMIC DNA]</scope>
    <source>
        <strain evidence="1 2">CECT 7802</strain>
    </source>
</reference>
<sequence>MASRRRRAGYGLVFPLALLGFGGYFVFAAVQGEYGVFRRVELNAERQVLLAELDLLNTQTDRMRDRTRRLSDDYLDLDLLDERARVVLGVARGDEIIVE</sequence>
<protein>
    <submittedName>
        <fullName evidence="1">Septum formation initiator</fullName>
    </submittedName>
</protein>
<gene>
    <name evidence="1" type="ORF">JDO7802_02928</name>
</gene>
<keyword evidence="2" id="KW-1185">Reference proteome</keyword>
<dbReference type="Pfam" id="PF04977">
    <property type="entry name" value="DivIC"/>
    <property type="match status" value="1"/>
</dbReference>
<dbReference type="STRING" id="420998.JDO7802_02928"/>
<organism evidence="1 2">
    <name type="scientific">Jannaschia donghaensis</name>
    <dbReference type="NCBI Taxonomy" id="420998"/>
    <lineage>
        <taxon>Bacteria</taxon>
        <taxon>Pseudomonadati</taxon>
        <taxon>Pseudomonadota</taxon>
        <taxon>Alphaproteobacteria</taxon>
        <taxon>Rhodobacterales</taxon>
        <taxon>Roseobacteraceae</taxon>
        <taxon>Jannaschia</taxon>
    </lineage>
</organism>
<name>A0A0M6YNS6_9RHOB</name>
<accession>A0A0M6YNS6</accession>